<keyword evidence="2" id="KW-1185">Reference proteome</keyword>
<dbReference type="Proteomes" id="UP001164539">
    <property type="component" value="Chromosome 6"/>
</dbReference>
<gene>
    <name evidence="1" type="ORF">OWV82_011884</name>
</gene>
<protein>
    <submittedName>
        <fullName evidence="1">Sequence-specific DNA binding transcription factor</fullName>
    </submittedName>
</protein>
<evidence type="ECO:0000313" key="2">
    <source>
        <dbReference type="Proteomes" id="UP001164539"/>
    </source>
</evidence>
<proteinExistence type="predicted"/>
<comment type="caution">
    <text evidence="1">The sequence shown here is derived from an EMBL/GenBank/DDBJ whole genome shotgun (WGS) entry which is preliminary data.</text>
</comment>
<organism evidence="1 2">
    <name type="scientific">Melia azedarach</name>
    <name type="common">Chinaberry tree</name>
    <dbReference type="NCBI Taxonomy" id="155640"/>
    <lineage>
        <taxon>Eukaryota</taxon>
        <taxon>Viridiplantae</taxon>
        <taxon>Streptophyta</taxon>
        <taxon>Embryophyta</taxon>
        <taxon>Tracheophyta</taxon>
        <taxon>Spermatophyta</taxon>
        <taxon>Magnoliopsida</taxon>
        <taxon>eudicotyledons</taxon>
        <taxon>Gunneridae</taxon>
        <taxon>Pentapetalae</taxon>
        <taxon>rosids</taxon>
        <taxon>malvids</taxon>
        <taxon>Sapindales</taxon>
        <taxon>Meliaceae</taxon>
        <taxon>Melia</taxon>
    </lineage>
</organism>
<name>A0ACC1XZQ3_MELAZ</name>
<accession>A0ACC1XZQ3</accession>
<sequence>MEGKSSLADSMITGEQYDFQDLEGEMQLHQQQDPNFYQLSSAAEPQIESVFPLRVQYMQDKPSSFIDYDKDERGKKLILNCSVPGFDGHNQVGEGLGSPWQRIKWTEKMVELLIAAVSYMRQFALSNVANGKNESSLLQKIGKWKLVSKIMVERGYHVSPQQCEDKFNNLNKSYKRLNDVLGRGTSCKVVENPKLLDEINISEKTKENVRKILSSKQLFFEEMCSYHNGNQLNLPHDPDLQRSLQLALRKKRLSEPHSRWSEDDDFDEQDQDTVTDAQYVGTDDTNLKFLDYNETLKHHPQYVSTGLDDVEPEGGNIDGLWQQWMAFRSCRLKLQKLQVKAQMLKLENQRFKWQSICWKQDRHIIRMRLENERLKIENERMAMELKYKKMRADYNSEA</sequence>
<evidence type="ECO:0000313" key="1">
    <source>
        <dbReference type="EMBL" id="KAJ4716936.1"/>
    </source>
</evidence>
<dbReference type="EMBL" id="CM051399">
    <property type="protein sequence ID" value="KAJ4716936.1"/>
    <property type="molecule type" value="Genomic_DNA"/>
</dbReference>
<reference evidence="1 2" key="1">
    <citation type="journal article" date="2023" name="Science">
        <title>Complex scaffold remodeling in plant triterpene biosynthesis.</title>
        <authorList>
            <person name="De La Pena R."/>
            <person name="Hodgson H."/>
            <person name="Liu J.C."/>
            <person name="Stephenson M.J."/>
            <person name="Martin A.C."/>
            <person name="Owen C."/>
            <person name="Harkess A."/>
            <person name="Leebens-Mack J."/>
            <person name="Jimenez L.E."/>
            <person name="Osbourn A."/>
            <person name="Sattely E.S."/>
        </authorList>
    </citation>
    <scope>NUCLEOTIDE SEQUENCE [LARGE SCALE GENOMIC DNA]</scope>
    <source>
        <strain evidence="2">cv. JPN11</strain>
        <tissue evidence="1">Leaf</tissue>
    </source>
</reference>